<dbReference type="Gene3D" id="1.10.260.40">
    <property type="entry name" value="lambda repressor-like DNA-binding domains"/>
    <property type="match status" value="1"/>
</dbReference>
<feature type="domain" description="HTH cro/C1-type" evidence="2">
    <location>
        <begin position="10"/>
        <end position="64"/>
    </location>
</feature>
<sequence length="109" mass="12516">MLDKDFKKRIEELRIKRGYTKTKVADAIGISVPAYYYFERGTKEPSVDTIKKLAELYSVSTDYLIYGTEKPNNNIDLKKADVLSYDGKPISDEELEIIKAILNRHGINK</sequence>
<dbReference type="PANTHER" id="PTHR46558">
    <property type="entry name" value="TRACRIPTIONAL REGULATORY PROTEIN-RELATED-RELATED"/>
    <property type="match status" value="1"/>
</dbReference>
<name>A0ABT4K186_9LACO</name>
<proteinExistence type="predicted"/>
<dbReference type="RefSeq" id="WP_269254507.1">
    <property type="nucleotide sequence ID" value="NZ_JAKHPU010000002.1"/>
</dbReference>
<reference evidence="3 4" key="1">
    <citation type="submission" date="2022-01" db="EMBL/GenBank/DDBJ databases">
        <title>VMRC isolate genome collection.</title>
        <authorList>
            <person name="France M."/>
            <person name="Rutt L."/>
            <person name="Humphrys M."/>
            <person name="Ravel J."/>
        </authorList>
    </citation>
    <scope>NUCLEOTIDE SEQUENCE [LARGE SCALE GENOMIC DNA]</scope>
    <source>
        <strain evidence="3 4">C0172B4</strain>
    </source>
</reference>
<comment type="caution">
    <text evidence="3">The sequence shown here is derived from an EMBL/GenBank/DDBJ whole genome shotgun (WGS) entry which is preliminary data.</text>
</comment>
<evidence type="ECO:0000259" key="2">
    <source>
        <dbReference type="PROSITE" id="PS50943"/>
    </source>
</evidence>
<dbReference type="InterPro" id="IPR010982">
    <property type="entry name" value="Lambda_DNA-bd_dom_sf"/>
</dbReference>
<dbReference type="PROSITE" id="PS50943">
    <property type="entry name" value="HTH_CROC1"/>
    <property type="match status" value="1"/>
</dbReference>
<gene>
    <name evidence="3" type="ORF">L2772_03325</name>
</gene>
<evidence type="ECO:0000313" key="3">
    <source>
        <dbReference type="EMBL" id="MCZ3621903.1"/>
    </source>
</evidence>
<dbReference type="EMBL" id="JAKHPW010000002">
    <property type="protein sequence ID" value="MCZ3621903.1"/>
    <property type="molecule type" value="Genomic_DNA"/>
</dbReference>
<keyword evidence="4" id="KW-1185">Reference proteome</keyword>
<evidence type="ECO:0000313" key="4">
    <source>
        <dbReference type="Proteomes" id="UP001211420"/>
    </source>
</evidence>
<protein>
    <submittedName>
        <fullName evidence="3">Helix-turn-helix transcriptional regulator</fullName>
    </submittedName>
</protein>
<accession>A0ABT4K186</accession>
<keyword evidence="1" id="KW-0238">DNA-binding</keyword>
<dbReference type="Pfam" id="PF01381">
    <property type="entry name" value="HTH_3"/>
    <property type="match status" value="1"/>
</dbReference>
<dbReference type="Proteomes" id="UP001211420">
    <property type="component" value="Unassembled WGS sequence"/>
</dbReference>
<dbReference type="SUPFAM" id="SSF47413">
    <property type="entry name" value="lambda repressor-like DNA-binding domains"/>
    <property type="match status" value="1"/>
</dbReference>
<evidence type="ECO:0000256" key="1">
    <source>
        <dbReference type="ARBA" id="ARBA00023125"/>
    </source>
</evidence>
<dbReference type="CDD" id="cd00093">
    <property type="entry name" value="HTH_XRE"/>
    <property type="match status" value="1"/>
</dbReference>
<dbReference type="SMART" id="SM00530">
    <property type="entry name" value="HTH_XRE"/>
    <property type="match status" value="1"/>
</dbReference>
<organism evidence="3 4">
    <name type="scientific">Lactobacillus mulieris</name>
    <dbReference type="NCBI Taxonomy" id="2508708"/>
    <lineage>
        <taxon>Bacteria</taxon>
        <taxon>Bacillati</taxon>
        <taxon>Bacillota</taxon>
        <taxon>Bacilli</taxon>
        <taxon>Lactobacillales</taxon>
        <taxon>Lactobacillaceae</taxon>
        <taxon>Lactobacillus</taxon>
    </lineage>
</organism>
<dbReference type="PANTHER" id="PTHR46558:SF14">
    <property type="entry name" value="HTH-TYPE TRANSCRIPTIONAL REGULATOR ANSR"/>
    <property type="match status" value="1"/>
</dbReference>
<dbReference type="InterPro" id="IPR001387">
    <property type="entry name" value="Cro/C1-type_HTH"/>
</dbReference>